<evidence type="ECO:0000256" key="2">
    <source>
        <dbReference type="ARBA" id="ARBA00022475"/>
    </source>
</evidence>
<feature type="transmembrane region" description="Helical" evidence="6">
    <location>
        <begin position="213"/>
        <end position="232"/>
    </location>
</feature>
<keyword evidence="3 6" id="KW-0812">Transmembrane</keyword>
<reference evidence="7 8" key="2">
    <citation type="submission" date="2018-08" db="EMBL/GenBank/DDBJ databases">
        <title>Acetobacter oryzifermentans sp. nov., isolated from Korea traditional vinegar and reclassification of Acetobacter pasteurianus subsp. ascendens (Henneberg 1898) as Acetobacter ascendens comb. nov.</title>
        <authorList>
            <person name="Cho G.Y."/>
            <person name="Lee S.H."/>
        </authorList>
    </citation>
    <scope>NUCLEOTIDE SEQUENCE [LARGE SCALE GENOMIC DNA]</scope>
    <source>
        <strain evidence="7 8">SH</strain>
    </source>
</reference>
<dbReference type="Pfam" id="PF06965">
    <property type="entry name" value="Na_H_antiport_1"/>
    <property type="match status" value="1"/>
</dbReference>
<reference evidence="7 8" key="1">
    <citation type="submission" date="2017-09" db="EMBL/GenBank/DDBJ databases">
        <authorList>
            <person name="Kim K.H."/>
            <person name="Chun B.H."/>
            <person name="Han G.S."/>
            <person name="Hyun S.G."/>
            <person name="Jeon C.O."/>
        </authorList>
    </citation>
    <scope>NUCLEOTIDE SEQUENCE [LARGE SCALE GENOMIC DNA]</scope>
    <source>
        <strain evidence="7 8">SH</strain>
    </source>
</reference>
<feature type="transmembrane region" description="Helical" evidence="6">
    <location>
        <begin position="163"/>
        <end position="182"/>
    </location>
</feature>
<keyword evidence="6" id="KW-0915">Sodium</keyword>
<dbReference type="EMBL" id="CP023189">
    <property type="protein sequence ID" value="AXN00347.1"/>
    <property type="molecule type" value="Genomic_DNA"/>
</dbReference>
<dbReference type="Proteomes" id="UP000256572">
    <property type="component" value="Chromosome"/>
</dbReference>
<dbReference type="GO" id="GO:0005886">
    <property type="term" value="C:plasma membrane"/>
    <property type="evidence" value="ECO:0007669"/>
    <property type="project" value="UniProtKB-SubCell"/>
</dbReference>
<keyword evidence="2 6" id="KW-1003">Cell membrane</keyword>
<organism evidence="7 8">
    <name type="scientific">Acetobacter pomorum</name>
    <dbReference type="NCBI Taxonomy" id="65959"/>
    <lineage>
        <taxon>Bacteria</taxon>
        <taxon>Pseudomonadati</taxon>
        <taxon>Pseudomonadota</taxon>
        <taxon>Alphaproteobacteria</taxon>
        <taxon>Acetobacterales</taxon>
        <taxon>Acetobacteraceae</taxon>
        <taxon>Acetobacter</taxon>
    </lineage>
</organism>
<comment type="function">
    <text evidence="6">Na(+)/H(+) antiporter that extrudes sodium in exchange for external protons.</text>
</comment>
<dbReference type="AlphaFoldDB" id="A0AAN1PHU1"/>
<dbReference type="Gene3D" id="1.20.1530.10">
    <property type="entry name" value="Na+/H+ antiporter like domain"/>
    <property type="match status" value="1"/>
</dbReference>
<feature type="transmembrane region" description="Helical" evidence="6">
    <location>
        <begin position="340"/>
        <end position="361"/>
    </location>
</feature>
<gene>
    <name evidence="6 7" type="primary">nhaA</name>
    <name evidence="7" type="ORF">CJF59_07265</name>
</gene>
<evidence type="ECO:0000256" key="4">
    <source>
        <dbReference type="ARBA" id="ARBA00022989"/>
    </source>
</evidence>
<dbReference type="RefSeq" id="WP_089179004.1">
    <property type="nucleotide sequence ID" value="NZ_CP023189.1"/>
</dbReference>
<feature type="transmembrane region" description="Helical" evidence="6">
    <location>
        <begin position="270"/>
        <end position="291"/>
    </location>
</feature>
<evidence type="ECO:0000256" key="1">
    <source>
        <dbReference type="ARBA" id="ARBA00004429"/>
    </source>
</evidence>
<feature type="transmembrane region" description="Helical" evidence="6">
    <location>
        <begin position="188"/>
        <end position="208"/>
    </location>
</feature>
<dbReference type="PANTHER" id="PTHR30341:SF0">
    <property type="entry name" value="NA(+)_H(+) ANTIPORTER NHAA"/>
    <property type="match status" value="1"/>
</dbReference>
<proteinExistence type="inferred from homology"/>
<dbReference type="InterPro" id="IPR023171">
    <property type="entry name" value="Na/H_antiporter_dom_sf"/>
</dbReference>
<evidence type="ECO:0000313" key="8">
    <source>
        <dbReference type="Proteomes" id="UP000256572"/>
    </source>
</evidence>
<feature type="transmembrane region" description="Helical" evidence="6">
    <location>
        <begin position="101"/>
        <end position="121"/>
    </location>
</feature>
<evidence type="ECO:0000256" key="3">
    <source>
        <dbReference type="ARBA" id="ARBA00022692"/>
    </source>
</evidence>
<feature type="transmembrane region" description="Helical" evidence="6">
    <location>
        <begin position="66"/>
        <end position="86"/>
    </location>
</feature>
<dbReference type="NCBIfam" id="TIGR00773">
    <property type="entry name" value="NhaA"/>
    <property type="match status" value="1"/>
</dbReference>
<keyword evidence="6" id="KW-0050">Antiport</keyword>
<feature type="transmembrane region" description="Helical" evidence="6">
    <location>
        <begin position="303"/>
        <end position="328"/>
    </location>
</feature>
<comment type="subcellular location">
    <subcellularLocation>
        <location evidence="1">Cell inner membrane</location>
        <topology evidence="1">Multi-pass membrane protein</topology>
    </subcellularLocation>
    <subcellularLocation>
        <location evidence="6">Cell membrane</location>
        <topology evidence="6">Multi-pass membrane protein</topology>
    </subcellularLocation>
</comment>
<dbReference type="GO" id="GO:0015385">
    <property type="term" value="F:sodium:proton antiporter activity"/>
    <property type="evidence" value="ECO:0007669"/>
    <property type="project" value="UniProtKB-UniRule"/>
</dbReference>
<protein>
    <recommendedName>
        <fullName evidence="6">Na(+)/H(+) antiporter NhaA</fullName>
    </recommendedName>
    <alternativeName>
        <fullName evidence="6">Sodium/proton antiporter NhaA</fullName>
    </alternativeName>
</protein>
<feature type="transmembrane region" description="Helical" evidence="6">
    <location>
        <begin position="133"/>
        <end position="151"/>
    </location>
</feature>
<sequence length="411" mass="43492">MTDTSAACFHRIQRFLQSPAGGATALLLASLAGFALANSVWSDGYETLITMPMRLPFLEQHMPDTLTAWVSDGLMTLFFLLIILEIKKEMVSGHLSSMRQIALPLIGALGGMVVPALTYLLVTHGHAEAFHGWAIPVATDAAFTLPVIMALGARVSAGARAWLMALAIFDDVLGIVVIALFYGSALYWPALAGVLFVTMAMIAANRLLDCRSVWVYALGCLLLWGMLLSSGLHPTLAGVITGLCLPAQPCAKNTEQITPLEKVSSALTPFVTWLVLPLFGFMNVGVSLAGVHLGTLLAPVPLGIILGLVVGKPVGVFGATILSFQLRIAPAPAATSVKMLFGLSLLCGIGFTISLFIAGLAFQDMDTVVSAKLGIFAGSVIAALAGWCWLRCSPVTQRSQYPANYEAMSNK</sequence>
<dbReference type="HAMAP" id="MF_01844">
    <property type="entry name" value="NhaA"/>
    <property type="match status" value="1"/>
</dbReference>
<feature type="transmembrane region" description="Helical" evidence="6">
    <location>
        <begin position="373"/>
        <end position="390"/>
    </location>
</feature>
<comment type="catalytic activity">
    <reaction evidence="6">
        <text>Na(+)(in) + 2 H(+)(out) = Na(+)(out) + 2 H(+)(in)</text>
        <dbReference type="Rhea" id="RHEA:29251"/>
        <dbReference type="ChEBI" id="CHEBI:15378"/>
        <dbReference type="ChEBI" id="CHEBI:29101"/>
    </reaction>
</comment>
<keyword evidence="6" id="KW-0739">Sodium transport</keyword>
<evidence type="ECO:0000256" key="6">
    <source>
        <dbReference type="HAMAP-Rule" id="MF_01844"/>
    </source>
</evidence>
<evidence type="ECO:0000256" key="5">
    <source>
        <dbReference type="ARBA" id="ARBA00023136"/>
    </source>
</evidence>
<comment type="similarity">
    <text evidence="6">Belongs to the NhaA Na(+)/H(+) (TC 2.A.33) antiporter family.</text>
</comment>
<keyword evidence="6" id="KW-0406">Ion transport</keyword>
<keyword evidence="5 6" id="KW-0472">Membrane</keyword>
<dbReference type="GO" id="GO:0006885">
    <property type="term" value="P:regulation of pH"/>
    <property type="evidence" value="ECO:0007669"/>
    <property type="project" value="UniProtKB-UniRule"/>
</dbReference>
<keyword evidence="4 6" id="KW-1133">Transmembrane helix</keyword>
<dbReference type="InterPro" id="IPR004670">
    <property type="entry name" value="NhaA"/>
</dbReference>
<keyword evidence="6" id="KW-0813">Transport</keyword>
<accession>A0AAN1PHU1</accession>
<dbReference type="PANTHER" id="PTHR30341">
    <property type="entry name" value="SODIUM ION/PROTON ANTIPORTER NHAA-RELATED"/>
    <property type="match status" value="1"/>
</dbReference>
<name>A0AAN1PHU1_9PROT</name>
<evidence type="ECO:0000313" key="7">
    <source>
        <dbReference type="EMBL" id="AXN00347.1"/>
    </source>
</evidence>